<proteinExistence type="predicted"/>
<gene>
    <name evidence="1" type="ORF">DFR31_1984</name>
</gene>
<keyword evidence="2" id="KW-1185">Reference proteome</keyword>
<evidence type="ECO:0000313" key="2">
    <source>
        <dbReference type="Proteomes" id="UP000275461"/>
    </source>
</evidence>
<evidence type="ECO:0008006" key="3">
    <source>
        <dbReference type="Google" id="ProtNLM"/>
    </source>
</evidence>
<organism evidence="1 2">
    <name type="scientific">Alkalispirillum mobile</name>
    <dbReference type="NCBI Taxonomy" id="85925"/>
    <lineage>
        <taxon>Bacteria</taxon>
        <taxon>Pseudomonadati</taxon>
        <taxon>Pseudomonadota</taxon>
        <taxon>Gammaproteobacteria</taxon>
        <taxon>Chromatiales</taxon>
        <taxon>Ectothiorhodospiraceae</taxon>
        <taxon>Alkalispirillum</taxon>
    </lineage>
</organism>
<dbReference type="Proteomes" id="UP000275461">
    <property type="component" value="Unassembled WGS sequence"/>
</dbReference>
<dbReference type="AlphaFoldDB" id="A0A498C146"/>
<accession>A0A498C146</accession>
<dbReference type="RefSeq" id="WP_147436968.1">
    <property type="nucleotide sequence ID" value="NZ_RCDA01000002.1"/>
</dbReference>
<dbReference type="OrthoDB" id="9180361at2"/>
<reference evidence="1 2" key="1">
    <citation type="submission" date="2018-10" db="EMBL/GenBank/DDBJ databases">
        <title>Genomic Encyclopedia of Type Strains, Phase IV (KMG-IV): sequencing the most valuable type-strain genomes for metagenomic binning, comparative biology and taxonomic classification.</title>
        <authorList>
            <person name="Goeker M."/>
        </authorList>
    </citation>
    <scope>NUCLEOTIDE SEQUENCE [LARGE SCALE GENOMIC DNA]</scope>
    <source>
        <strain evidence="1 2">DSM 12769</strain>
    </source>
</reference>
<dbReference type="EMBL" id="RCDA01000002">
    <property type="protein sequence ID" value="RLK48869.1"/>
    <property type="molecule type" value="Genomic_DNA"/>
</dbReference>
<protein>
    <recommendedName>
        <fullName evidence="3">MAE-28990/MAE-18760-like HEPN domain-containing protein</fullName>
    </recommendedName>
</protein>
<sequence length="229" mass="26334">MDSWSLDLKSEFVNNLYESYLNRVEHITTLYSVVTLIEQQICSSSECLNEAVEIPLSTNFGNWATIKRKRDIMHSVKSGQLHRINCYQAVVSLVSNFEDLIDRIINHVRVSKKEISNAAPIGQKGRIDHPLLKKVHAVHSNLSMHSNMVGRHETYYYYRIIKARNCIVHRQGIPNSLETTLLQGWVSDGCIAFDKNQIDDFVHFFLMPLISMIKQLDQQLGEDIEESNS</sequence>
<name>A0A498C146_9GAMM</name>
<comment type="caution">
    <text evidence="1">The sequence shown here is derived from an EMBL/GenBank/DDBJ whole genome shotgun (WGS) entry which is preliminary data.</text>
</comment>
<evidence type="ECO:0000313" key="1">
    <source>
        <dbReference type="EMBL" id="RLK48869.1"/>
    </source>
</evidence>